<gene>
    <name evidence="9" type="primary">LOC108560815</name>
</gene>
<evidence type="ECO:0000256" key="3">
    <source>
        <dbReference type="ARBA" id="ARBA00022946"/>
    </source>
</evidence>
<evidence type="ECO:0000313" key="8">
    <source>
        <dbReference type="Proteomes" id="UP000695000"/>
    </source>
</evidence>
<evidence type="ECO:0000256" key="7">
    <source>
        <dbReference type="ARBA" id="ARBA00035140"/>
    </source>
</evidence>
<keyword evidence="6" id="KW-0687">Ribonucleoprotein</keyword>
<comment type="similarity">
    <text evidence="2">Belongs to the mitochondrion-specific ribosomal protein mS29 family.</text>
</comment>
<accession>A0ABM1MHE8</accession>
<dbReference type="PANTHER" id="PTHR12810">
    <property type="entry name" value="MITOCHONDRIAL 28S RIBOSOMAL PROTEIN S29"/>
    <property type="match status" value="1"/>
</dbReference>
<keyword evidence="3" id="KW-0809">Transit peptide</keyword>
<evidence type="ECO:0000313" key="9">
    <source>
        <dbReference type="RefSeq" id="XP_017773998.1"/>
    </source>
</evidence>
<reference evidence="9" key="1">
    <citation type="submission" date="2025-08" db="UniProtKB">
        <authorList>
            <consortium name="RefSeq"/>
        </authorList>
    </citation>
    <scope>IDENTIFICATION</scope>
    <source>
        <tissue evidence="9">Whole Larva</tissue>
    </source>
</reference>
<sequence length="379" mass="42978">MLKVVSKEVLGARLPKNIRALCVATHSQKFRTSEDKPSYHSSSNSAQYYKIPQDIRNQLFAHGGIPKSYNIQTKSFAETCLMVREPSLDIINCIKSIDYSKPVNRFVLYGKKGSGKSLALAHVVHYGLETGHLILHVPWVGQWMRYCKEYSNSELKPGNVDINLDAANWLVHFKTQNAHVLSNADLVIGQDYVWSKREKTQKGAHILELIEHGISRVKYASSCVLGLCMEIKELSKKGKCKTMVAIDGYNGFFYPKTRVYTEKKEMVPPSKVTVTEGFLEVTKFDWNNAVCVLTVDEIASAKEDQLSHMPKYLLGKEGFEHLDPFIPVAVNEYTDKEFTSCMEYYRERKWVQPAPGQDEELSFLSGSNPYKLMQICAGL</sequence>
<dbReference type="GO" id="GO:0005840">
    <property type="term" value="C:ribosome"/>
    <property type="evidence" value="ECO:0007669"/>
    <property type="project" value="UniProtKB-KW"/>
</dbReference>
<dbReference type="RefSeq" id="XP_017773998.1">
    <property type="nucleotide sequence ID" value="XM_017918509.1"/>
</dbReference>
<evidence type="ECO:0000256" key="4">
    <source>
        <dbReference type="ARBA" id="ARBA00022980"/>
    </source>
</evidence>
<dbReference type="InterPro" id="IPR008092">
    <property type="entry name" value="Ribosomal_mS29_met"/>
</dbReference>
<protein>
    <recommendedName>
        <fullName evidence="7">Small ribosomal subunit protein mS29</fullName>
    </recommendedName>
</protein>
<organism evidence="8 9">
    <name type="scientific">Nicrophorus vespilloides</name>
    <name type="common">Boreal carrion beetle</name>
    <dbReference type="NCBI Taxonomy" id="110193"/>
    <lineage>
        <taxon>Eukaryota</taxon>
        <taxon>Metazoa</taxon>
        <taxon>Ecdysozoa</taxon>
        <taxon>Arthropoda</taxon>
        <taxon>Hexapoda</taxon>
        <taxon>Insecta</taxon>
        <taxon>Pterygota</taxon>
        <taxon>Neoptera</taxon>
        <taxon>Endopterygota</taxon>
        <taxon>Coleoptera</taxon>
        <taxon>Polyphaga</taxon>
        <taxon>Staphyliniformia</taxon>
        <taxon>Silphidae</taxon>
        <taxon>Nicrophorinae</taxon>
        <taxon>Nicrophorus</taxon>
    </lineage>
</organism>
<proteinExistence type="inferred from homology"/>
<evidence type="ECO:0000256" key="2">
    <source>
        <dbReference type="ARBA" id="ARBA00009863"/>
    </source>
</evidence>
<evidence type="ECO:0000256" key="6">
    <source>
        <dbReference type="ARBA" id="ARBA00023274"/>
    </source>
</evidence>
<dbReference type="PANTHER" id="PTHR12810:SF0">
    <property type="entry name" value="SMALL RIBOSOMAL SUBUNIT PROTEIN MS29"/>
    <property type="match status" value="1"/>
</dbReference>
<dbReference type="Proteomes" id="UP000695000">
    <property type="component" value="Unplaced"/>
</dbReference>
<dbReference type="GeneID" id="108560815"/>
<evidence type="ECO:0000256" key="5">
    <source>
        <dbReference type="ARBA" id="ARBA00023128"/>
    </source>
</evidence>
<comment type="subcellular location">
    <subcellularLocation>
        <location evidence="1">Mitochondrion</location>
    </subcellularLocation>
</comment>
<name>A0ABM1MHE8_NICVS</name>
<dbReference type="PRINTS" id="PR01716">
    <property type="entry name" value="DEATHASSOCP3"/>
</dbReference>
<dbReference type="Pfam" id="PF10236">
    <property type="entry name" value="DAP3"/>
    <property type="match status" value="1"/>
</dbReference>
<keyword evidence="5" id="KW-0496">Mitochondrion</keyword>
<evidence type="ECO:0000256" key="1">
    <source>
        <dbReference type="ARBA" id="ARBA00004173"/>
    </source>
</evidence>
<dbReference type="InterPro" id="IPR019368">
    <property type="entry name" value="Ribosomal_mS29"/>
</dbReference>
<keyword evidence="8" id="KW-1185">Reference proteome</keyword>
<keyword evidence="4 9" id="KW-0689">Ribosomal protein</keyword>